<evidence type="ECO:0000313" key="2">
    <source>
        <dbReference type="EMBL" id="MFA3843428.1"/>
    </source>
</evidence>
<gene>
    <name evidence="2" type="ORF">ACEG43_46225</name>
</gene>
<keyword evidence="3" id="KW-1185">Reference proteome</keyword>
<evidence type="ECO:0000256" key="1">
    <source>
        <dbReference type="SAM" id="MobiDB-lite"/>
    </source>
</evidence>
<reference evidence="2 3" key="1">
    <citation type="submission" date="2024-08" db="EMBL/GenBank/DDBJ databases">
        <title>Genome sequence of Streptomyces aureus CACIA-1.46HGO.</title>
        <authorList>
            <person name="Evangelista-Martinez Z."/>
        </authorList>
    </citation>
    <scope>NUCLEOTIDE SEQUENCE [LARGE SCALE GENOMIC DNA]</scope>
    <source>
        <strain evidence="2 3">CACIA-1.46HGO</strain>
    </source>
</reference>
<comment type="caution">
    <text evidence="2">The sequence shown here is derived from an EMBL/GenBank/DDBJ whole genome shotgun (WGS) entry which is preliminary data.</text>
</comment>
<feature type="compositionally biased region" description="Low complexity" evidence="1">
    <location>
        <begin position="115"/>
        <end position="135"/>
    </location>
</feature>
<name>A0ABV4T116_9ACTN</name>
<proteinExistence type="predicted"/>
<feature type="region of interest" description="Disordered" evidence="1">
    <location>
        <begin position="115"/>
        <end position="142"/>
    </location>
</feature>
<protein>
    <submittedName>
        <fullName evidence="2">Uncharacterized protein</fullName>
    </submittedName>
</protein>
<evidence type="ECO:0000313" key="3">
    <source>
        <dbReference type="Proteomes" id="UP001571476"/>
    </source>
</evidence>
<organism evidence="2 3">
    <name type="scientific">Streptomyces aureus</name>
    <dbReference type="NCBI Taxonomy" id="193461"/>
    <lineage>
        <taxon>Bacteria</taxon>
        <taxon>Bacillati</taxon>
        <taxon>Actinomycetota</taxon>
        <taxon>Actinomycetes</taxon>
        <taxon>Kitasatosporales</taxon>
        <taxon>Streptomycetaceae</taxon>
        <taxon>Streptomyces</taxon>
    </lineage>
</organism>
<dbReference type="Proteomes" id="UP001571476">
    <property type="component" value="Unassembled WGS sequence"/>
</dbReference>
<sequence length="142" mass="14718">MEPTRTRVQIASAIVEELGALNAATDDPRDFQDLAEIAQLAGLLAVVADRLPGAVRQASTGLTSLAQRGIIPVDNDQRVPRDIEAAQRHLGLSRDTLVQGAERLLEAVKSLNTAARQQSAGGAAGSDRGAAAGGDPSVDSRT</sequence>
<dbReference type="RefSeq" id="WP_372567254.1">
    <property type="nucleotide sequence ID" value="NZ_JBGOSP010000060.1"/>
</dbReference>
<accession>A0ABV4T116</accession>
<dbReference type="EMBL" id="JBGOSP010000060">
    <property type="protein sequence ID" value="MFA3843428.1"/>
    <property type="molecule type" value="Genomic_DNA"/>
</dbReference>